<comment type="caution">
    <text evidence="1">The sequence shown here is derived from an EMBL/GenBank/DDBJ whole genome shotgun (WGS) entry which is preliminary data.</text>
</comment>
<proteinExistence type="predicted"/>
<sequence>MDQRCQMSVSNIYRNVVTELDWNKDLKRKIKTFALWKQIVFRSRVKSFTRDGYPIVNLEFEPFQPNSGGKEKAVVCEQIDLINCVDNVFEFDF</sequence>
<keyword evidence="2" id="KW-1185">Reference proteome</keyword>
<evidence type="ECO:0000313" key="1">
    <source>
        <dbReference type="EMBL" id="GFQ83564.1"/>
    </source>
</evidence>
<evidence type="ECO:0000313" key="2">
    <source>
        <dbReference type="Proteomes" id="UP000887116"/>
    </source>
</evidence>
<dbReference type="Proteomes" id="UP000887116">
    <property type="component" value="Unassembled WGS sequence"/>
</dbReference>
<organism evidence="1 2">
    <name type="scientific">Trichonephila clavata</name>
    <name type="common">Joro spider</name>
    <name type="synonym">Nephila clavata</name>
    <dbReference type="NCBI Taxonomy" id="2740835"/>
    <lineage>
        <taxon>Eukaryota</taxon>
        <taxon>Metazoa</taxon>
        <taxon>Ecdysozoa</taxon>
        <taxon>Arthropoda</taxon>
        <taxon>Chelicerata</taxon>
        <taxon>Arachnida</taxon>
        <taxon>Araneae</taxon>
        <taxon>Araneomorphae</taxon>
        <taxon>Entelegynae</taxon>
        <taxon>Araneoidea</taxon>
        <taxon>Nephilidae</taxon>
        <taxon>Trichonephila</taxon>
    </lineage>
</organism>
<dbReference type="EMBL" id="BMAO01032632">
    <property type="protein sequence ID" value="GFQ83564.1"/>
    <property type="molecule type" value="Genomic_DNA"/>
</dbReference>
<name>A0A8X6FNG2_TRICU</name>
<gene>
    <name evidence="1" type="ORF">TNCT_216421</name>
</gene>
<dbReference type="AlphaFoldDB" id="A0A8X6FNG2"/>
<accession>A0A8X6FNG2</accession>
<reference evidence="1" key="1">
    <citation type="submission" date="2020-07" db="EMBL/GenBank/DDBJ databases">
        <title>Multicomponent nature underlies the extraordinary mechanical properties of spider dragline silk.</title>
        <authorList>
            <person name="Kono N."/>
            <person name="Nakamura H."/>
            <person name="Mori M."/>
            <person name="Yoshida Y."/>
            <person name="Ohtoshi R."/>
            <person name="Malay A.D."/>
            <person name="Moran D.A.P."/>
            <person name="Tomita M."/>
            <person name="Numata K."/>
            <person name="Arakawa K."/>
        </authorList>
    </citation>
    <scope>NUCLEOTIDE SEQUENCE</scope>
</reference>
<protein>
    <submittedName>
        <fullName evidence="1">Uncharacterized protein</fullName>
    </submittedName>
</protein>